<dbReference type="EMBL" id="JBHSOG010000032">
    <property type="protein sequence ID" value="MFC5769716.1"/>
    <property type="molecule type" value="Genomic_DNA"/>
</dbReference>
<dbReference type="Proteomes" id="UP001595974">
    <property type="component" value="Unassembled WGS sequence"/>
</dbReference>
<reference evidence="2" key="1">
    <citation type="journal article" date="2019" name="Int. J. Syst. Evol. Microbiol.">
        <title>The Global Catalogue of Microorganisms (GCM) 10K type strain sequencing project: providing services to taxonomists for standard genome sequencing and annotation.</title>
        <authorList>
            <consortium name="The Broad Institute Genomics Platform"/>
            <consortium name="The Broad Institute Genome Sequencing Center for Infectious Disease"/>
            <person name="Wu L."/>
            <person name="Ma J."/>
        </authorList>
    </citation>
    <scope>NUCLEOTIDE SEQUENCE [LARGE SCALE GENOMIC DNA]</scope>
    <source>
        <strain evidence="2">SHR3</strain>
    </source>
</reference>
<evidence type="ECO:0000313" key="1">
    <source>
        <dbReference type="EMBL" id="MFC5769716.1"/>
    </source>
</evidence>
<proteinExistence type="predicted"/>
<dbReference type="InterPro" id="IPR039498">
    <property type="entry name" value="NTP_transf_5"/>
</dbReference>
<comment type="caution">
    <text evidence="1">The sequence shown here is derived from an EMBL/GenBank/DDBJ whole genome shotgun (WGS) entry which is preliminary data.</text>
</comment>
<sequence>MHGPSACLIAALLEPERTLGFSLREWSTLISTARAANLLGRLAERLRDADIDGPAPAARHLDGARQLSERQHRSVTWEAHCLQRALGGLGVPVVLLKGAAYVMGGLPVSRGRLFGDIDILVPRAALGDVEIHLMINGWTSAKTDPYDQMYYRQWMHELPPMVNLKRGTVIDVHHTILPLTSTSTPDAERIIARSAALPELPALRIPCPEDLVIHSITHLMHEGELHNGLRDLSDIDDLLRRFDGMPGFWDRLPEYAVQHGLAYPVAFGLRLVQSFFGTPVPAAVLRSLDGDRPAGFPSSLLESIYRQAIRPDGEGSASVPTRMANLALYVRAHHLRMPFPLLLRHLARKALMRRKAGTGPAETR</sequence>
<keyword evidence="2" id="KW-1185">Reference proteome</keyword>
<protein>
    <submittedName>
        <fullName evidence="1">Nucleotidyltransferase family protein</fullName>
    </submittedName>
</protein>
<dbReference type="RefSeq" id="WP_096445260.1">
    <property type="nucleotide sequence ID" value="NZ_JBHSOG010000032.1"/>
</dbReference>
<evidence type="ECO:0000313" key="2">
    <source>
        <dbReference type="Proteomes" id="UP001595974"/>
    </source>
</evidence>
<gene>
    <name evidence="1" type="ORF">ACFPTN_10065</name>
</gene>
<name>A0ABW1ARC3_9RHOO</name>
<organism evidence="1 2">
    <name type="scientific">Thauera sinica</name>
    <dbReference type="NCBI Taxonomy" id="2665146"/>
    <lineage>
        <taxon>Bacteria</taxon>
        <taxon>Pseudomonadati</taxon>
        <taxon>Pseudomonadota</taxon>
        <taxon>Betaproteobacteria</taxon>
        <taxon>Rhodocyclales</taxon>
        <taxon>Zoogloeaceae</taxon>
        <taxon>Thauera</taxon>
    </lineage>
</organism>
<dbReference type="Pfam" id="PF14907">
    <property type="entry name" value="NTP_transf_5"/>
    <property type="match status" value="1"/>
</dbReference>
<accession>A0ABW1ARC3</accession>